<dbReference type="EMBL" id="JAHRIQ010063145">
    <property type="protein sequence ID" value="MEQ2242092.1"/>
    <property type="molecule type" value="Genomic_DNA"/>
</dbReference>
<dbReference type="PANTHER" id="PTHR11371:SF26">
    <property type="entry name" value="DEOXYRIBONUCLEASE"/>
    <property type="match status" value="1"/>
</dbReference>
<comment type="caution">
    <text evidence="2">The sequence shown here is derived from an EMBL/GenBank/DDBJ whole genome shotgun (WGS) entry which is preliminary data.</text>
</comment>
<accession>A0ABV0UEC3</accession>
<keyword evidence="3" id="KW-1185">Reference proteome</keyword>
<dbReference type="Gene3D" id="3.60.10.10">
    <property type="entry name" value="Endonuclease/exonuclease/phosphatase"/>
    <property type="match status" value="1"/>
</dbReference>
<dbReference type="PANTHER" id="PTHR11371">
    <property type="entry name" value="DEOXYRIBONUCLEASE"/>
    <property type="match status" value="1"/>
</dbReference>
<feature type="non-terminal residue" evidence="2">
    <location>
        <position position="1"/>
    </location>
</feature>
<feature type="region of interest" description="Disordered" evidence="1">
    <location>
        <begin position="78"/>
        <end position="110"/>
    </location>
</feature>
<sequence>ADLVKLVKSYQYDDKKTGGEDVLVRDPYILQFSFPNSVLKDLVMIPVHTKPDDAEKELDELYDVFLHIQKEWKTNVRNQTRQRHFSTSKGEGAGRDGGAGVERATHVRRP</sequence>
<evidence type="ECO:0000313" key="2">
    <source>
        <dbReference type="EMBL" id="MEQ2242092.1"/>
    </source>
</evidence>
<protein>
    <submittedName>
        <fullName evidence="2">Uncharacterized protein</fullName>
    </submittedName>
</protein>
<evidence type="ECO:0000256" key="1">
    <source>
        <dbReference type="SAM" id="MobiDB-lite"/>
    </source>
</evidence>
<evidence type="ECO:0000313" key="3">
    <source>
        <dbReference type="Proteomes" id="UP001482620"/>
    </source>
</evidence>
<proteinExistence type="predicted"/>
<reference evidence="2 3" key="1">
    <citation type="submission" date="2021-06" db="EMBL/GenBank/DDBJ databases">
        <authorList>
            <person name="Palmer J.M."/>
        </authorList>
    </citation>
    <scope>NUCLEOTIDE SEQUENCE [LARGE SCALE GENOMIC DNA]</scope>
    <source>
        <strain evidence="3">if_2019</strain>
        <tissue evidence="2">Muscle</tissue>
    </source>
</reference>
<gene>
    <name evidence="2" type="ORF">ILYODFUR_032328</name>
</gene>
<name>A0ABV0UEC3_9TELE</name>
<dbReference type="Proteomes" id="UP001482620">
    <property type="component" value="Unassembled WGS sequence"/>
</dbReference>
<dbReference type="InterPro" id="IPR036691">
    <property type="entry name" value="Endo/exonu/phosph_ase_sf"/>
</dbReference>
<organism evidence="2 3">
    <name type="scientific">Ilyodon furcidens</name>
    <name type="common">goldbreast splitfin</name>
    <dbReference type="NCBI Taxonomy" id="33524"/>
    <lineage>
        <taxon>Eukaryota</taxon>
        <taxon>Metazoa</taxon>
        <taxon>Chordata</taxon>
        <taxon>Craniata</taxon>
        <taxon>Vertebrata</taxon>
        <taxon>Euteleostomi</taxon>
        <taxon>Actinopterygii</taxon>
        <taxon>Neopterygii</taxon>
        <taxon>Teleostei</taxon>
        <taxon>Neoteleostei</taxon>
        <taxon>Acanthomorphata</taxon>
        <taxon>Ovalentaria</taxon>
        <taxon>Atherinomorphae</taxon>
        <taxon>Cyprinodontiformes</taxon>
        <taxon>Goodeidae</taxon>
        <taxon>Ilyodon</taxon>
    </lineage>
</organism>